<dbReference type="GO" id="GO:0008408">
    <property type="term" value="F:3'-5' exonuclease activity"/>
    <property type="evidence" value="ECO:0007669"/>
    <property type="project" value="InterPro"/>
</dbReference>
<dbReference type="Gene3D" id="3.60.21.10">
    <property type="match status" value="1"/>
</dbReference>
<keyword evidence="12" id="KW-1185">Reference proteome</keyword>
<dbReference type="PANTHER" id="PTHR30337">
    <property type="entry name" value="COMPONENT OF ATP-DEPENDENT DSDNA EXONUCLEASE"/>
    <property type="match status" value="1"/>
</dbReference>
<keyword evidence="6 8" id="KW-0269">Exonuclease</keyword>
<evidence type="ECO:0000256" key="3">
    <source>
        <dbReference type="ARBA" id="ARBA00013365"/>
    </source>
</evidence>
<dbReference type="SUPFAM" id="SSF56300">
    <property type="entry name" value="Metallo-dependent phosphatases"/>
    <property type="match status" value="1"/>
</dbReference>
<dbReference type="CDD" id="cd00840">
    <property type="entry name" value="MPP_Mre11_N"/>
    <property type="match status" value="1"/>
</dbReference>
<dbReference type="OrthoDB" id="9773856at2"/>
<dbReference type="InterPro" id="IPR026843">
    <property type="entry name" value="SbcD_C"/>
</dbReference>
<feature type="domain" description="Calcineurin-like phosphoesterase" evidence="9">
    <location>
        <begin position="1"/>
        <end position="181"/>
    </location>
</feature>
<gene>
    <name evidence="8 11" type="primary">sbcD</name>
    <name evidence="11" type="ORF">GCM10007380_13350</name>
</gene>
<protein>
    <recommendedName>
        <fullName evidence="3 8">Nuclease SbcCD subunit D</fullName>
    </recommendedName>
</protein>
<dbReference type="Pfam" id="PF00149">
    <property type="entry name" value="Metallophos"/>
    <property type="match status" value="1"/>
</dbReference>
<keyword evidence="4 8" id="KW-0540">Nuclease</keyword>
<name>A0A8J3AGP5_9BACI</name>
<reference evidence="12" key="1">
    <citation type="journal article" date="2019" name="Int. J. Syst. Evol. Microbiol.">
        <title>The Global Catalogue of Microorganisms (GCM) 10K type strain sequencing project: providing services to taxonomists for standard genome sequencing and annotation.</title>
        <authorList>
            <consortium name="The Broad Institute Genomics Platform"/>
            <consortium name="The Broad Institute Genome Sequencing Center for Infectious Disease"/>
            <person name="Wu L."/>
            <person name="Ma J."/>
        </authorList>
    </citation>
    <scope>NUCLEOTIDE SEQUENCE [LARGE SCALE GENOMIC DNA]</scope>
    <source>
        <strain evidence="12">CGMCC 1.14993</strain>
    </source>
</reference>
<keyword evidence="8" id="KW-0235">DNA replication</keyword>
<dbReference type="InterPro" id="IPR050535">
    <property type="entry name" value="DNA_Repair-Maintenance_Comp"/>
</dbReference>
<comment type="subunit">
    <text evidence="2 8">Heterodimer of SbcC and SbcD.</text>
</comment>
<dbReference type="InterPro" id="IPR004843">
    <property type="entry name" value="Calcineurin-like_PHP"/>
</dbReference>
<evidence type="ECO:0000313" key="11">
    <source>
        <dbReference type="EMBL" id="GGI12525.1"/>
    </source>
</evidence>
<dbReference type="AlphaFoldDB" id="A0A8J3AGP5"/>
<proteinExistence type="inferred from homology"/>
<dbReference type="RefSeq" id="WP_087997717.1">
    <property type="nucleotide sequence ID" value="NZ_BMHB01000001.1"/>
</dbReference>
<organism evidence="11 12">
    <name type="scientific">Gottfriedia solisilvae</name>
    <dbReference type="NCBI Taxonomy" id="1516104"/>
    <lineage>
        <taxon>Bacteria</taxon>
        <taxon>Bacillati</taxon>
        <taxon>Bacillota</taxon>
        <taxon>Bacilli</taxon>
        <taxon>Bacillales</taxon>
        <taxon>Bacillaceae</taxon>
        <taxon>Gottfriedia</taxon>
    </lineage>
</organism>
<dbReference type="InterPro" id="IPR029052">
    <property type="entry name" value="Metallo-depent_PP-like"/>
</dbReference>
<evidence type="ECO:0000256" key="6">
    <source>
        <dbReference type="ARBA" id="ARBA00022839"/>
    </source>
</evidence>
<evidence type="ECO:0000259" key="9">
    <source>
        <dbReference type="Pfam" id="PF00149"/>
    </source>
</evidence>
<sequence length="385" mass="44325">MKFIHTADWHLGKIVHGVHMTEDQRYILKEFINIIEEENPDAVIIAGDLYDKSISPTEAIELLNEVLHQIVIELNTPILAIAGNHDSAERVEFGSSFMEKEGLHIVGKFQTPFKKVIMNDEFGEVHFYLIPYVEPSIVGYVLQNDDIHSHDDAMKAIINKIRDEELDSSARNVFVGHAFVTNNGQPSDEETEGERTLAIGGAEYVSHHNFQHFNYTALGHLHRAHYVGNQSIRYSGSPLKYSLSEENHKKGCLIVELDAEGEVSVTKRDFNPKRDLRTVEGTIEEIRKHPINEDYVFVKLTDEHMVVQPMEQIRTVYPNAMHVSRKRINAESTIESKKYVEKQSKNQLELYQSFYKEMTNDELSEENEEFMKEILHDIFVKGELE</sequence>
<evidence type="ECO:0000259" key="10">
    <source>
        <dbReference type="Pfam" id="PF12320"/>
    </source>
</evidence>
<dbReference type="GO" id="GO:0006260">
    <property type="term" value="P:DNA replication"/>
    <property type="evidence" value="ECO:0007669"/>
    <property type="project" value="UniProtKB-KW"/>
</dbReference>
<dbReference type="GO" id="GO:0004519">
    <property type="term" value="F:endonuclease activity"/>
    <property type="evidence" value="ECO:0007669"/>
    <property type="project" value="UniProtKB-KW"/>
</dbReference>
<evidence type="ECO:0000256" key="4">
    <source>
        <dbReference type="ARBA" id="ARBA00022722"/>
    </source>
</evidence>
<dbReference type="EMBL" id="BMHB01000001">
    <property type="protein sequence ID" value="GGI12525.1"/>
    <property type="molecule type" value="Genomic_DNA"/>
</dbReference>
<dbReference type="GO" id="GO:0006310">
    <property type="term" value="P:DNA recombination"/>
    <property type="evidence" value="ECO:0007669"/>
    <property type="project" value="UniProtKB-KW"/>
</dbReference>
<evidence type="ECO:0000256" key="7">
    <source>
        <dbReference type="ARBA" id="ARBA00023172"/>
    </source>
</evidence>
<dbReference type="NCBIfam" id="TIGR00619">
    <property type="entry name" value="sbcd"/>
    <property type="match status" value="1"/>
</dbReference>
<evidence type="ECO:0000256" key="1">
    <source>
        <dbReference type="ARBA" id="ARBA00010555"/>
    </source>
</evidence>
<evidence type="ECO:0000256" key="2">
    <source>
        <dbReference type="ARBA" id="ARBA00011322"/>
    </source>
</evidence>
<dbReference type="InterPro" id="IPR041796">
    <property type="entry name" value="Mre11_N"/>
</dbReference>
<evidence type="ECO:0000313" key="12">
    <source>
        <dbReference type="Proteomes" id="UP000626244"/>
    </source>
</evidence>
<dbReference type="PANTHER" id="PTHR30337:SF0">
    <property type="entry name" value="NUCLEASE SBCCD SUBUNIT D"/>
    <property type="match status" value="1"/>
</dbReference>
<feature type="domain" description="Nuclease SbcCD subunit D C-terminal" evidence="10">
    <location>
        <begin position="272"/>
        <end position="359"/>
    </location>
</feature>
<evidence type="ECO:0000256" key="5">
    <source>
        <dbReference type="ARBA" id="ARBA00022801"/>
    </source>
</evidence>
<keyword evidence="5 8" id="KW-0378">Hydrolase</keyword>
<comment type="caution">
    <text evidence="11">The sequence shown here is derived from an EMBL/GenBank/DDBJ whole genome shotgun (WGS) entry which is preliminary data.</text>
</comment>
<keyword evidence="7 8" id="KW-0233">DNA recombination</keyword>
<dbReference type="InterPro" id="IPR004593">
    <property type="entry name" value="SbcD"/>
</dbReference>
<comment type="similarity">
    <text evidence="1 8">Belongs to the SbcD family.</text>
</comment>
<comment type="function">
    <text evidence="8">SbcCD cleaves DNA hairpin structures. These structures can inhibit DNA replication and are intermediates in certain DNA recombination reactions. The complex acts as a 3'-&gt;5' double strand exonuclease that can open hairpins. It also has a 5' single-strand endonuclease activity.</text>
</comment>
<keyword evidence="8" id="KW-0255">Endonuclease</keyword>
<evidence type="ECO:0000256" key="8">
    <source>
        <dbReference type="RuleBase" id="RU363069"/>
    </source>
</evidence>
<accession>A0A8J3AGP5</accession>
<dbReference type="Pfam" id="PF12320">
    <property type="entry name" value="SbcD_C"/>
    <property type="match status" value="1"/>
</dbReference>
<dbReference type="Proteomes" id="UP000626244">
    <property type="component" value="Unassembled WGS sequence"/>
</dbReference>